<name>A0ABU8HFN4_9BACI</name>
<comment type="caution">
    <text evidence="1">The sequence shown here is derived from an EMBL/GenBank/DDBJ whole genome shotgun (WGS) entry which is preliminary data.</text>
</comment>
<proteinExistence type="predicted"/>
<evidence type="ECO:0008006" key="3">
    <source>
        <dbReference type="Google" id="ProtNLM"/>
    </source>
</evidence>
<reference evidence="1 2" key="1">
    <citation type="journal article" date="2018" name="J. Microbiol.">
        <title>Bacillus spongiae sp. nov., isolated from sponge of Jeju Island.</title>
        <authorList>
            <person name="Lee G.E."/>
            <person name="Im W.T."/>
            <person name="Park J.S."/>
        </authorList>
    </citation>
    <scope>NUCLEOTIDE SEQUENCE [LARGE SCALE GENOMIC DNA]</scope>
    <source>
        <strain evidence="1 2">135PIL107-10</strain>
    </source>
</reference>
<protein>
    <recommendedName>
        <fullName evidence="3">DUF4367 domain-containing protein</fullName>
    </recommendedName>
</protein>
<dbReference type="Proteomes" id="UP001312865">
    <property type="component" value="Unassembled WGS sequence"/>
</dbReference>
<dbReference type="EMBL" id="JBBAXC010000011">
    <property type="protein sequence ID" value="MEI5908185.1"/>
    <property type="molecule type" value="Genomic_DNA"/>
</dbReference>
<evidence type="ECO:0000313" key="1">
    <source>
        <dbReference type="EMBL" id="MEI5908185.1"/>
    </source>
</evidence>
<organism evidence="1 2">
    <name type="scientific">Bacillus spongiae</name>
    <dbReference type="NCBI Taxonomy" id="2683610"/>
    <lineage>
        <taxon>Bacteria</taxon>
        <taxon>Bacillati</taxon>
        <taxon>Bacillota</taxon>
        <taxon>Bacilli</taxon>
        <taxon>Bacillales</taxon>
        <taxon>Bacillaceae</taxon>
        <taxon>Bacillus</taxon>
    </lineage>
</organism>
<accession>A0ABU8HFN4</accession>
<sequence>MKKKKVIIFTLLLVAITIMLIGWSASKGKLYDYNYSEVAKKLELSPLNAKIPTKVPFDEMQLQNFSSNSQQVEFTLFNVDKQSLTIKIIKDEIKYPETIKKETIKIGDNSNGIYIPEHSGKRIILWKHGGLSYEIAFGYKLTPIEVSKKQLIKMVESFE</sequence>
<evidence type="ECO:0000313" key="2">
    <source>
        <dbReference type="Proteomes" id="UP001312865"/>
    </source>
</evidence>
<gene>
    <name evidence="1" type="ORF">WAK64_14090</name>
</gene>
<dbReference type="RefSeq" id="WP_336587623.1">
    <property type="nucleotide sequence ID" value="NZ_JBBAXC010000011.1"/>
</dbReference>
<keyword evidence="2" id="KW-1185">Reference proteome</keyword>